<accession>A0ABV0EZQ3</accession>
<dbReference type="GO" id="GO:0016740">
    <property type="term" value="F:transferase activity"/>
    <property type="evidence" value="ECO:0007669"/>
    <property type="project" value="UniProtKB-KW"/>
</dbReference>
<reference evidence="13" key="1">
    <citation type="submission" date="2016-06" db="EMBL/GenBank/DDBJ databases">
        <title>Four novel species of enterococci isolated from chicken manure.</title>
        <authorList>
            <person name="Van Tyne D."/>
        </authorList>
    </citation>
    <scope>NUCLEOTIDE SEQUENCE [LARGE SCALE GENOMIC DNA]</scope>
    <source>
        <strain evidence="13">JM9A</strain>
    </source>
</reference>
<evidence type="ECO:0000256" key="6">
    <source>
        <dbReference type="ARBA" id="ARBA00022723"/>
    </source>
</evidence>
<keyword evidence="6 11" id="KW-0479">Metal-binding</keyword>
<dbReference type="PANTHER" id="PTHR30040">
    <property type="entry name" value="THIAMINE BIOSYNTHESIS LIPOPROTEIN APBE"/>
    <property type="match status" value="1"/>
</dbReference>
<keyword evidence="7 11" id="KW-0274">FAD</keyword>
<evidence type="ECO:0000313" key="13">
    <source>
        <dbReference type="Proteomes" id="UP001429357"/>
    </source>
</evidence>
<evidence type="ECO:0000256" key="2">
    <source>
        <dbReference type="ARBA" id="ARBA00011955"/>
    </source>
</evidence>
<dbReference type="EMBL" id="MAEI02000001">
    <property type="protein sequence ID" value="MEO1781288.1"/>
    <property type="molecule type" value="Genomic_DNA"/>
</dbReference>
<dbReference type="InterPro" id="IPR024932">
    <property type="entry name" value="ApbE"/>
</dbReference>
<evidence type="ECO:0000256" key="8">
    <source>
        <dbReference type="ARBA" id="ARBA00022842"/>
    </source>
</evidence>
<comment type="caution">
    <text evidence="12">The sequence shown here is derived from an EMBL/GenBank/DDBJ whole genome shotgun (WGS) entry which is preliminary data.</text>
</comment>
<dbReference type="SUPFAM" id="SSF143631">
    <property type="entry name" value="ApbE-like"/>
    <property type="match status" value="1"/>
</dbReference>
<evidence type="ECO:0000256" key="3">
    <source>
        <dbReference type="ARBA" id="ARBA00016337"/>
    </source>
</evidence>
<sequence>MGQMRESQWQMMGTVITMKIPETWELKGTGKANVGVAEPLLQTAEAYLRQQEQRFSANSPTSELAQVNQLAGSGQWLPIHPQLFDLIAIGRKHSLASGSQLNIAIGPLVQTWRIGFDDAKVPSPQAITQLLGKTDPQKIQLDFDKKAVLLEESGMKIDLGALAKGYIADCLMTKLRQAQVPWAMLNLGGNLVVYGENPNQVDNSWHIGIQDPTKQRNHTLALLRLTSDSSQTFAGQWSVVTSGIYERHLHVGDREYHHILNPQTGYPQATDVISLTILSHESILGEIWTTRLFGKNKSEILTCVEALPDMEALVIDKELQISKTSGVAVLLL</sequence>
<keyword evidence="8 11" id="KW-0460">Magnesium</keyword>
<evidence type="ECO:0000256" key="1">
    <source>
        <dbReference type="ARBA" id="ARBA00001946"/>
    </source>
</evidence>
<dbReference type="EC" id="2.7.1.180" evidence="2 11"/>
<evidence type="ECO:0000256" key="5">
    <source>
        <dbReference type="ARBA" id="ARBA00022679"/>
    </source>
</evidence>
<evidence type="ECO:0000256" key="11">
    <source>
        <dbReference type="PIRNR" id="PIRNR006268"/>
    </source>
</evidence>
<reference evidence="12 13" key="2">
    <citation type="submission" date="2024-02" db="EMBL/GenBank/DDBJ databases">
        <title>The Genome Sequence of Enterococcus diestrammenae JM9A.</title>
        <authorList>
            <person name="Earl A."/>
            <person name="Manson A."/>
            <person name="Gilmore M."/>
            <person name="Sanders J."/>
            <person name="Shea T."/>
            <person name="Howe W."/>
            <person name="Livny J."/>
            <person name="Cuomo C."/>
            <person name="Neafsey D."/>
            <person name="Birren B."/>
        </authorList>
    </citation>
    <scope>NUCLEOTIDE SEQUENCE [LARGE SCALE GENOMIC DNA]</scope>
    <source>
        <strain evidence="12 13">JM9A</strain>
    </source>
</reference>
<comment type="cofactor">
    <cofactor evidence="1">
        <name>Mg(2+)</name>
        <dbReference type="ChEBI" id="CHEBI:18420"/>
    </cofactor>
</comment>
<dbReference type="Proteomes" id="UP001429357">
    <property type="component" value="Unassembled WGS sequence"/>
</dbReference>
<comment type="catalytic activity">
    <reaction evidence="10 11">
        <text>L-threonyl-[protein] + FAD = FMN-L-threonyl-[protein] + AMP + H(+)</text>
        <dbReference type="Rhea" id="RHEA:36847"/>
        <dbReference type="Rhea" id="RHEA-COMP:11060"/>
        <dbReference type="Rhea" id="RHEA-COMP:11061"/>
        <dbReference type="ChEBI" id="CHEBI:15378"/>
        <dbReference type="ChEBI" id="CHEBI:30013"/>
        <dbReference type="ChEBI" id="CHEBI:57692"/>
        <dbReference type="ChEBI" id="CHEBI:74257"/>
        <dbReference type="ChEBI" id="CHEBI:456215"/>
        <dbReference type="EC" id="2.7.1.180"/>
    </reaction>
</comment>
<dbReference type="Pfam" id="PF02424">
    <property type="entry name" value="ApbE"/>
    <property type="match status" value="1"/>
</dbReference>
<evidence type="ECO:0000256" key="10">
    <source>
        <dbReference type="ARBA" id="ARBA00048540"/>
    </source>
</evidence>
<name>A0ABV0EZQ3_9ENTE</name>
<proteinExistence type="inferred from homology"/>
<evidence type="ECO:0000313" key="12">
    <source>
        <dbReference type="EMBL" id="MEO1781288.1"/>
    </source>
</evidence>
<dbReference type="PANTHER" id="PTHR30040:SF2">
    <property type="entry name" value="FAD:PROTEIN FMN TRANSFERASE"/>
    <property type="match status" value="1"/>
</dbReference>
<keyword evidence="13" id="KW-1185">Reference proteome</keyword>
<gene>
    <name evidence="12" type="ORF">BAU18_000867</name>
</gene>
<keyword evidence="5 11" id="KW-0808">Transferase</keyword>
<evidence type="ECO:0000256" key="9">
    <source>
        <dbReference type="ARBA" id="ARBA00031306"/>
    </source>
</evidence>
<evidence type="ECO:0000256" key="7">
    <source>
        <dbReference type="ARBA" id="ARBA00022827"/>
    </source>
</evidence>
<organism evidence="12 13">
    <name type="scientific">Enterococcus diestrammenae</name>
    <dbReference type="NCBI Taxonomy" id="1155073"/>
    <lineage>
        <taxon>Bacteria</taxon>
        <taxon>Bacillati</taxon>
        <taxon>Bacillota</taxon>
        <taxon>Bacilli</taxon>
        <taxon>Lactobacillales</taxon>
        <taxon>Enterococcaceae</taxon>
        <taxon>Enterococcus</taxon>
    </lineage>
</organism>
<dbReference type="PIRSF" id="PIRSF006268">
    <property type="entry name" value="ApbE"/>
    <property type="match status" value="1"/>
</dbReference>
<dbReference type="RefSeq" id="WP_161869308.1">
    <property type="nucleotide sequence ID" value="NZ_MAEI02000001.1"/>
</dbReference>
<protein>
    <recommendedName>
        <fullName evidence="3 11">FAD:protein FMN transferase</fullName>
        <ecNumber evidence="2 11">2.7.1.180</ecNumber>
    </recommendedName>
    <alternativeName>
        <fullName evidence="9 11">Flavin transferase</fullName>
    </alternativeName>
</protein>
<evidence type="ECO:0000256" key="4">
    <source>
        <dbReference type="ARBA" id="ARBA00022630"/>
    </source>
</evidence>
<dbReference type="Gene3D" id="3.10.520.10">
    <property type="entry name" value="ApbE-like domains"/>
    <property type="match status" value="1"/>
</dbReference>
<keyword evidence="4 11" id="KW-0285">Flavoprotein</keyword>
<comment type="similarity">
    <text evidence="11">Belongs to the ApbE family.</text>
</comment>
<dbReference type="InterPro" id="IPR003374">
    <property type="entry name" value="ApbE-like_sf"/>
</dbReference>